<keyword evidence="9" id="KW-0833">Ubl conjugation pathway</keyword>
<feature type="compositionally biased region" description="Basic and acidic residues" evidence="14">
    <location>
        <begin position="356"/>
        <end position="377"/>
    </location>
</feature>
<feature type="transmembrane region" description="Helical" evidence="15">
    <location>
        <begin position="1167"/>
        <end position="1185"/>
    </location>
</feature>
<feature type="compositionally biased region" description="Acidic residues" evidence="14">
    <location>
        <begin position="795"/>
        <end position="812"/>
    </location>
</feature>
<dbReference type="InterPro" id="IPR057211">
    <property type="entry name" value="DUF7889"/>
</dbReference>
<dbReference type="CDD" id="cd16702">
    <property type="entry name" value="RING_CH-C4HC3_MARCH6"/>
    <property type="match status" value="1"/>
</dbReference>
<feature type="region of interest" description="Disordered" evidence="14">
    <location>
        <begin position="781"/>
        <end position="814"/>
    </location>
</feature>
<dbReference type="InterPro" id="IPR001841">
    <property type="entry name" value="Znf_RING"/>
</dbReference>
<feature type="domain" description="RING-type" evidence="16">
    <location>
        <begin position="52"/>
        <end position="99"/>
    </location>
</feature>
<dbReference type="EC" id="2.3.2.27" evidence="4"/>
<dbReference type="PROSITE" id="PS50089">
    <property type="entry name" value="ZF_RING_2"/>
    <property type="match status" value="1"/>
</dbReference>
<feature type="region of interest" description="Disordered" evidence="14">
    <location>
        <begin position="522"/>
        <end position="695"/>
    </location>
</feature>
<dbReference type="Pfam" id="PF12906">
    <property type="entry name" value="RINGv"/>
    <property type="match status" value="1"/>
</dbReference>
<evidence type="ECO:0000256" key="2">
    <source>
        <dbReference type="ARBA" id="ARBA00004141"/>
    </source>
</evidence>
<dbReference type="GO" id="GO:0005789">
    <property type="term" value="C:endoplasmic reticulum membrane"/>
    <property type="evidence" value="ECO:0007669"/>
    <property type="project" value="TreeGrafter"/>
</dbReference>
<dbReference type="PROSITE" id="PS51292">
    <property type="entry name" value="ZF_RING_CH"/>
    <property type="match status" value="1"/>
</dbReference>
<feature type="transmembrane region" description="Helical" evidence="15">
    <location>
        <begin position="1559"/>
        <end position="1585"/>
    </location>
</feature>
<feature type="transmembrane region" description="Helical" evidence="15">
    <location>
        <begin position="1501"/>
        <end position="1519"/>
    </location>
</feature>
<evidence type="ECO:0000256" key="5">
    <source>
        <dbReference type="ARBA" id="ARBA00022679"/>
    </source>
</evidence>
<dbReference type="SMART" id="SM00744">
    <property type="entry name" value="RINGv"/>
    <property type="match status" value="1"/>
</dbReference>
<comment type="caution">
    <text evidence="18">The sequence shown here is derived from an EMBL/GenBank/DDBJ whole genome shotgun (WGS) entry which is preliminary data.</text>
</comment>
<keyword evidence="7" id="KW-0479">Metal-binding</keyword>
<comment type="pathway">
    <text evidence="3">Protein modification; protein ubiquitination.</text>
</comment>
<evidence type="ECO:0000256" key="12">
    <source>
        <dbReference type="ARBA" id="ARBA00023136"/>
    </source>
</evidence>
<dbReference type="GO" id="GO:0061630">
    <property type="term" value="F:ubiquitin protein ligase activity"/>
    <property type="evidence" value="ECO:0007669"/>
    <property type="project" value="UniProtKB-EC"/>
</dbReference>
<dbReference type="SUPFAM" id="SSF57850">
    <property type="entry name" value="RING/U-box"/>
    <property type="match status" value="1"/>
</dbReference>
<feature type="compositionally biased region" description="Basic and acidic residues" evidence="14">
    <location>
        <begin position="781"/>
        <end position="794"/>
    </location>
</feature>
<feature type="transmembrane region" description="Helical" evidence="15">
    <location>
        <begin position="1226"/>
        <end position="1249"/>
    </location>
</feature>
<evidence type="ECO:0000259" key="17">
    <source>
        <dbReference type="PROSITE" id="PS51292"/>
    </source>
</evidence>
<name>A0A135SH06_9PEZI</name>
<keyword evidence="11 15" id="KW-1133">Transmembrane helix</keyword>
<feature type="region of interest" description="Disordered" evidence="14">
    <location>
        <begin position="18"/>
        <end position="42"/>
    </location>
</feature>
<evidence type="ECO:0000256" key="8">
    <source>
        <dbReference type="ARBA" id="ARBA00022771"/>
    </source>
</evidence>
<sequence>MDDPAMEPLAAADAYAHSRRRFSASKPASISHDAAKPRSQANDAGVLDPDTCRICRGEATAEEPLFYPCKCSGSIKYVHQDCLMEWLSHSQKKHCELCKTPFRFTKLYSPKMPKTLPAHVFVGHMAKYLFRNVLVWLRAALVISVWLCWLPYLMRSVWAFLFWVSDEGLGSGALWNSSNATVSRGVSVAFSVANSNVCPASPLLEPTTTPANLGGMLKDIIQGQELPFSRSFHGVNITTNDSMTAALMRMLLGSITSSASTNSSSVPVGTSDPVLDRHPSLLSGVSWLRNMTRYPVVNRTIIGVLEGQIITILVIISFILVILVRDYVVQQQPEINMRAAFAANDNAQPQPQPEPQHQHEQHFHDHDPEHEHAHAHDGAGMLDDYGAANLRGPSDSEDDDDESFTGGRRASQDGLPHMAWDEREPMPELAAPMLPAGLPAARRHGGFGSHAQGGPEPEFDFNTPPEGGPNKDSQTPVATVHEYLRIYRQANGDPEKILKIIEEEKLDEPLGYWARITKSMMEKNRESGASQSKKSQPGPEGPSASRDSQAASPFSVQLPAPSTPQFSWPPQTHGEGSTDGTGKGKEKEAPTDFGFESGLGEEDASPSRSTPFQSPLRPRSVSDGPQMNNSINPLANNSWSFSGLNTAPQQAEPQAQEPMQSFGFDPQGQEFGLPPARFTPPRSNTPDFGSDADHDFETVEPIHEDGLFGFNEPEMQLPDVVVPAQFVGLPEEPLEDINGLPQDTEDGRPAQRPPLQRGVMDRVADFMWGDIEVRELDIGGRDDDAAHEHDHDHDSDDDDFDDDLDDDEQDAVEQDREVVEAAVAAGLDPEAIDDAEDFEGIMELIGMRGPIAGLFQNAIFCVVLVSVTIFVCVFIPYNLGRVSVWAAMNPMRLVRMLFSATKFIQDVAVGIMSGLTSLTLCFIYTTGRMMGFPAKNGVGLLMKKTFDIFTSASTRVLESLTSELPIISTTEMQNFSAISHEALLSFKSLLSGSFATVGDILGAIFDRDLIANTKYAASLAANATMYAWNAVRDVPISILNPGSWVISFSVPEPSTAVNPALSYWSGTDRFWAILCGYFTFSAISALYLKRGSPFSTGQTGQDWEASLIDLLNQASGVMKVILIISIEMLIFPLYCGLLLDVALLPLFEATTLKSRVAFTVNFPLTSIFVHWFVGTGYMFHFALFVSMCRKIMRKGVLYFIRDPDDPEFHPVRDVLERNVVTQLRKILFSAFVYGALVIVCLGGVVWGLALSLPSVLPIHYSSNEPVLEFPVDLLFYNFAMPLAVKFFKPSDGLHAMYTWWFRKCARGLRLTWFLFGERRIDEEGILALRPGSDQLALPWWRRALLEVNKENKVVPKTWEDTFEGGTAKPTSTIASDQMVILSIKKASLVQTGQLIEEGQFVRTPASDQVKIPKGRRVFMPVSESNSRLDGKDDTPDADLYSTDQYQLVYIPPHFRARVFLFIMFIWIFAAVTGVSFTIIPLVFGRKMFKVLIPAHIRTNDIYAFSIGIYILGSTAYFLFHARSIFNKMKTWASSNLQSVWQSDAPMRVALMGIHTARLAYAYTILLVVFPLILTALMELYCLIPLHTYMYPPTPYVVGTNNGGQFKDGIVVSNQHTARVIQSWTLGLLYVKLGARAITSLYEGTRLAQAVRAVLRRGWLQPDVLVLTRAFVVPGLLIGCLAIFGPPYVVGLLESQGMFGVPVPAPHELKMIYRLSYPAAAFIALAAMALWSIVGVFNNWKARIRDEAYLIGERLHNFGVGAAGAAGARGPWRIRGRA</sequence>
<feature type="transmembrane region" description="Helical" evidence="15">
    <location>
        <begin position="1663"/>
        <end position="1683"/>
    </location>
</feature>
<dbReference type="PANTHER" id="PTHR13145">
    <property type="entry name" value="SSM4 PROTEIN"/>
    <property type="match status" value="1"/>
</dbReference>
<accession>A0A135SH06</accession>
<feature type="transmembrane region" description="Helical" evidence="15">
    <location>
        <begin position="309"/>
        <end position="328"/>
    </location>
</feature>
<feature type="transmembrane region" description="Helical" evidence="15">
    <location>
        <begin position="1120"/>
        <end position="1147"/>
    </location>
</feature>
<organism evidence="18 19">
    <name type="scientific">Colletotrichum nymphaeae SA-01</name>
    <dbReference type="NCBI Taxonomy" id="1460502"/>
    <lineage>
        <taxon>Eukaryota</taxon>
        <taxon>Fungi</taxon>
        <taxon>Dikarya</taxon>
        <taxon>Ascomycota</taxon>
        <taxon>Pezizomycotina</taxon>
        <taxon>Sordariomycetes</taxon>
        <taxon>Hypocreomycetidae</taxon>
        <taxon>Glomerellales</taxon>
        <taxon>Glomerellaceae</taxon>
        <taxon>Colletotrichum</taxon>
        <taxon>Colletotrichum acutatum species complex</taxon>
    </lineage>
</organism>
<dbReference type="Pfam" id="PF23113">
    <property type="entry name" value="MARCHF6_C"/>
    <property type="match status" value="1"/>
</dbReference>
<feature type="region of interest" description="Disordered" evidence="14">
    <location>
        <begin position="441"/>
        <end position="476"/>
    </location>
</feature>
<evidence type="ECO:0000256" key="7">
    <source>
        <dbReference type="ARBA" id="ARBA00022723"/>
    </source>
</evidence>
<dbReference type="InterPro" id="IPR013083">
    <property type="entry name" value="Znf_RING/FYVE/PHD"/>
</dbReference>
<feature type="transmembrane region" description="Helical" evidence="15">
    <location>
        <begin position="1458"/>
        <end position="1481"/>
    </location>
</feature>
<feature type="compositionally biased region" description="Low complexity" evidence="14">
    <location>
        <begin position="647"/>
        <end position="658"/>
    </location>
</feature>
<feature type="transmembrane region" description="Helical" evidence="15">
    <location>
        <begin position="135"/>
        <end position="154"/>
    </location>
</feature>
<evidence type="ECO:0000259" key="16">
    <source>
        <dbReference type="PROSITE" id="PS50089"/>
    </source>
</evidence>
<evidence type="ECO:0000256" key="14">
    <source>
        <dbReference type="SAM" id="MobiDB-lite"/>
    </source>
</evidence>
<dbReference type="PANTHER" id="PTHR13145:SF0">
    <property type="entry name" value="E3 UBIQUITIN-PROTEIN LIGASE MARCHF6"/>
    <property type="match status" value="1"/>
</dbReference>
<dbReference type="InterPro" id="IPR011016">
    <property type="entry name" value="Znf_RING-CH"/>
</dbReference>
<feature type="transmembrane region" description="Helical" evidence="15">
    <location>
        <begin position="854"/>
        <end position="877"/>
    </location>
</feature>
<keyword evidence="6 15" id="KW-0812">Transmembrane</keyword>
<evidence type="ECO:0000256" key="10">
    <source>
        <dbReference type="ARBA" id="ARBA00022833"/>
    </source>
</evidence>
<evidence type="ECO:0000256" key="3">
    <source>
        <dbReference type="ARBA" id="ARBA00004906"/>
    </source>
</evidence>
<feature type="transmembrane region" description="Helical" evidence="15">
    <location>
        <begin position="1714"/>
        <end position="1736"/>
    </location>
</feature>
<keyword evidence="10" id="KW-0862">Zinc</keyword>
<proteinExistence type="predicted"/>
<dbReference type="InterPro" id="IPR056521">
    <property type="entry name" value="MARCHF6-like_C"/>
</dbReference>
<dbReference type="Gene3D" id="3.30.40.10">
    <property type="entry name" value="Zinc/RING finger domain, C3HC4 (zinc finger)"/>
    <property type="match status" value="1"/>
</dbReference>
<comment type="subcellular location">
    <subcellularLocation>
        <location evidence="2">Membrane</location>
        <topology evidence="2">Multi-pass membrane protein</topology>
    </subcellularLocation>
</comment>
<feature type="compositionally biased region" description="Polar residues" evidence="14">
    <location>
        <begin position="623"/>
        <end position="646"/>
    </location>
</feature>
<feature type="compositionally biased region" description="Polar residues" evidence="14">
    <location>
        <begin position="545"/>
        <end position="555"/>
    </location>
</feature>
<feature type="transmembrane region" description="Helical" evidence="15">
    <location>
        <begin position="903"/>
        <end position="925"/>
    </location>
</feature>
<comment type="catalytic activity">
    <reaction evidence="1">
        <text>S-ubiquitinyl-[E2 ubiquitin-conjugating enzyme]-L-cysteine + [acceptor protein]-L-lysine = [E2 ubiquitin-conjugating enzyme]-L-cysteine + N(6)-ubiquitinyl-[acceptor protein]-L-lysine.</text>
        <dbReference type="EC" id="2.3.2.27"/>
    </reaction>
</comment>
<feature type="transmembrane region" description="Helical" evidence="15">
    <location>
        <begin position="1070"/>
        <end position="1088"/>
    </location>
</feature>
<evidence type="ECO:0000256" key="9">
    <source>
        <dbReference type="ARBA" id="ARBA00022786"/>
    </source>
</evidence>
<feature type="region of interest" description="Disordered" evidence="14">
    <location>
        <begin position="732"/>
        <end position="758"/>
    </location>
</feature>
<evidence type="ECO:0000313" key="18">
    <source>
        <dbReference type="EMBL" id="KXH35193.1"/>
    </source>
</evidence>
<evidence type="ECO:0000256" key="4">
    <source>
        <dbReference type="ARBA" id="ARBA00012483"/>
    </source>
</evidence>
<reference evidence="18 19" key="1">
    <citation type="submission" date="2014-02" db="EMBL/GenBank/DDBJ databases">
        <title>The genome sequence of Colletotrichum nymphaeae SA-01.</title>
        <authorList>
            <person name="Baroncelli R."/>
            <person name="Thon M.R."/>
        </authorList>
    </citation>
    <scope>NUCLEOTIDE SEQUENCE [LARGE SCALE GENOMIC DNA]</scope>
    <source>
        <strain evidence="18 19">SA-01</strain>
    </source>
</reference>
<evidence type="ECO:0000256" key="13">
    <source>
        <dbReference type="PROSITE-ProRule" id="PRU00175"/>
    </source>
</evidence>
<dbReference type="Proteomes" id="UP000070054">
    <property type="component" value="Unassembled WGS sequence"/>
</dbReference>
<dbReference type="GO" id="GO:0008270">
    <property type="term" value="F:zinc ion binding"/>
    <property type="evidence" value="ECO:0007669"/>
    <property type="project" value="UniProtKB-KW"/>
</dbReference>
<evidence type="ECO:0000256" key="15">
    <source>
        <dbReference type="SAM" id="Phobius"/>
    </source>
</evidence>
<feature type="region of interest" description="Disordered" evidence="14">
    <location>
        <begin position="345"/>
        <end position="417"/>
    </location>
</feature>
<keyword evidence="12 15" id="KW-0472">Membrane</keyword>
<protein>
    <recommendedName>
        <fullName evidence="4">RING-type E3 ubiquitin transferase</fullName>
        <ecNumber evidence="4">2.3.2.27</ecNumber>
    </recommendedName>
</protein>
<dbReference type="Pfam" id="PF25417">
    <property type="entry name" value="DUF7889"/>
    <property type="match status" value="1"/>
</dbReference>
<keyword evidence="8 13" id="KW-0863">Zinc-finger</keyword>
<feature type="domain" description="RING-CH-type" evidence="17">
    <location>
        <begin position="44"/>
        <end position="105"/>
    </location>
</feature>
<gene>
    <name evidence="18" type="ORF">CNYM01_10093</name>
</gene>
<keyword evidence="5" id="KW-0808">Transferase</keyword>
<evidence type="ECO:0000256" key="1">
    <source>
        <dbReference type="ARBA" id="ARBA00000900"/>
    </source>
</evidence>
<keyword evidence="19" id="KW-1185">Reference proteome</keyword>
<feature type="compositionally biased region" description="Polar residues" evidence="14">
    <location>
        <begin position="563"/>
        <end position="580"/>
    </location>
</feature>
<evidence type="ECO:0000256" key="11">
    <source>
        <dbReference type="ARBA" id="ARBA00022989"/>
    </source>
</evidence>
<evidence type="ECO:0000256" key="6">
    <source>
        <dbReference type="ARBA" id="ARBA00022692"/>
    </source>
</evidence>
<dbReference type="FunFam" id="3.30.40.10:FF:000287">
    <property type="entry name" value="RING finger membrane protein"/>
    <property type="match status" value="1"/>
</dbReference>
<dbReference type="OrthoDB" id="1108038at2759"/>
<evidence type="ECO:0000313" key="19">
    <source>
        <dbReference type="Proteomes" id="UP000070054"/>
    </source>
</evidence>
<dbReference type="EMBL" id="JEMN01001512">
    <property type="protein sequence ID" value="KXH35193.1"/>
    <property type="molecule type" value="Genomic_DNA"/>
</dbReference>
<dbReference type="GO" id="GO:0036503">
    <property type="term" value="P:ERAD pathway"/>
    <property type="evidence" value="ECO:0007669"/>
    <property type="project" value="TreeGrafter"/>
</dbReference>